<dbReference type="GO" id="GO:1990904">
    <property type="term" value="C:ribonucleoprotein complex"/>
    <property type="evidence" value="ECO:0007669"/>
    <property type="project" value="UniProtKB-KW"/>
</dbReference>
<dbReference type="NCBIfam" id="TIGR00001">
    <property type="entry name" value="rpmI_bact"/>
    <property type="match status" value="1"/>
</dbReference>
<dbReference type="FunFam" id="4.10.410.60:FF:000001">
    <property type="entry name" value="50S ribosomal protein L35"/>
    <property type="match status" value="1"/>
</dbReference>
<evidence type="ECO:0000256" key="5">
    <source>
        <dbReference type="HAMAP-Rule" id="MF_00514"/>
    </source>
</evidence>
<dbReference type="InterPro" id="IPR037229">
    <property type="entry name" value="Ribosomal_bL35_sf"/>
</dbReference>
<dbReference type="KEGG" id="pcor:KS4_05900"/>
<dbReference type="InterPro" id="IPR021137">
    <property type="entry name" value="Ribosomal_bL35-like"/>
</dbReference>
<accession>A0A517YQR9</accession>
<evidence type="ECO:0000256" key="6">
    <source>
        <dbReference type="RuleBase" id="RU000568"/>
    </source>
</evidence>
<gene>
    <name evidence="5 7" type="primary">rpmI</name>
    <name evidence="7" type="ORF">KS4_05900</name>
</gene>
<dbReference type="PRINTS" id="PR00064">
    <property type="entry name" value="RIBOSOMALL35"/>
</dbReference>
<dbReference type="InterPro" id="IPR018265">
    <property type="entry name" value="Ribosomal_bL35_CS"/>
</dbReference>
<proteinExistence type="inferred from homology"/>
<evidence type="ECO:0000256" key="3">
    <source>
        <dbReference type="ARBA" id="ARBA00023274"/>
    </source>
</evidence>
<organism evidence="7 8">
    <name type="scientific">Poriferisphaera corsica</name>
    <dbReference type="NCBI Taxonomy" id="2528020"/>
    <lineage>
        <taxon>Bacteria</taxon>
        <taxon>Pseudomonadati</taxon>
        <taxon>Planctomycetota</taxon>
        <taxon>Phycisphaerae</taxon>
        <taxon>Phycisphaerales</taxon>
        <taxon>Phycisphaeraceae</taxon>
        <taxon>Poriferisphaera</taxon>
    </lineage>
</organism>
<keyword evidence="8" id="KW-1185">Reference proteome</keyword>
<dbReference type="PROSITE" id="PS00936">
    <property type="entry name" value="RIBOSOMAL_L35"/>
    <property type="match status" value="1"/>
</dbReference>
<dbReference type="Pfam" id="PF01632">
    <property type="entry name" value="Ribosomal_L35p"/>
    <property type="match status" value="1"/>
</dbReference>
<protein>
    <recommendedName>
        <fullName evidence="4 5">Large ribosomal subunit protein bL35</fullName>
    </recommendedName>
</protein>
<dbReference type="Gene3D" id="4.10.410.60">
    <property type="match status" value="1"/>
</dbReference>
<dbReference type="GO" id="GO:0006412">
    <property type="term" value="P:translation"/>
    <property type="evidence" value="ECO:0007669"/>
    <property type="project" value="UniProtKB-UniRule"/>
</dbReference>
<keyword evidence="2 5" id="KW-0689">Ribosomal protein</keyword>
<dbReference type="OrthoDB" id="47476at2"/>
<reference evidence="7 8" key="1">
    <citation type="submission" date="2019-02" db="EMBL/GenBank/DDBJ databases">
        <title>Deep-cultivation of Planctomycetes and their phenomic and genomic characterization uncovers novel biology.</title>
        <authorList>
            <person name="Wiegand S."/>
            <person name="Jogler M."/>
            <person name="Boedeker C."/>
            <person name="Pinto D."/>
            <person name="Vollmers J."/>
            <person name="Rivas-Marin E."/>
            <person name="Kohn T."/>
            <person name="Peeters S.H."/>
            <person name="Heuer A."/>
            <person name="Rast P."/>
            <person name="Oberbeckmann S."/>
            <person name="Bunk B."/>
            <person name="Jeske O."/>
            <person name="Meyerdierks A."/>
            <person name="Storesund J.E."/>
            <person name="Kallscheuer N."/>
            <person name="Luecker S."/>
            <person name="Lage O.M."/>
            <person name="Pohl T."/>
            <person name="Merkel B.J."/>
            <person name="Hornburger P."/>
            <person name="Mueller R.-W."/>
            <person name="Bruemmer F."/>
            <person name="Labrenz M."/>
            <person name="Spormann A.M."/>
            <person name="Op den Camp H."/>
            <person name="Overmann J."/>
            <person name="Amann R."/>
            <person name="Jetten M.S.M."/>
            <person name="Mascher T."/>
            <person name="Medema M.H."/>
            <person name="Devos D.P."/>
            <person name="Kaster A.-K."/>
            <person name="Ovreas L."/>
            <person name="Rohde M."/>
            <person name="Galperin M.Y."/>
            <person name="Jogler C."/>
        </authorList>
    </citation>
    <scope>NUCLEOTIDE SEQUENCE [LARGE SCALE GENOMIC DNA]</scope>
    <source>
        <strain evidence="7 8">KS4</strain>
    </source>
</reference>
<name>A0A517YQR9_9BACT</name>
<evidence type="ECO:0000313" key="7">
    <source>
        <dbReference type="EMBL" id="QDU32558.1"/>
    </source>
</evidence>
<dbReference type="GO" id="GO:0005840">
    <property type="term" value="C:ribosome"/>
    <property type="evidence" value="ECO:0007669"/>
    <property type="project" value="UniProtKB-KW"/>
</dbReference>
<keyword evidence="3 5" id="KW-0687">Ribonucleoprotein</keyword>
<dbReference type="HAMAP" id="MF_00514">
    <property type="entry name" value="Ribosomal_bL35"/>
    <property type="match status" value="1"/>
</dbReference>
<dbReference type="RefSeq" id="WP_145074338.1">
    <property type="nucleotide sequence ID" value="NZ_CP036425.1"/>
</dbReference>
<dbReference type="GO" id="GO:0003735">
    <property type="term" value="F:structural constituent of ribosome"/>
    <property type="evidence" value="ECO:0007669"/>
    <property type="project" value="InterPro"/>
</dbReference>
<dbReference type="InterPro" id="IPR001706">
    <property type="entry name" value="Ribosomal_bL35"/>
</dbReference>
<dbReference type="EMBL" id="CP036425">
    <property type="protein sequence ID" value="QDU32558.1"/>
    <property type="molecule type" value="Genomic_DNA"/>
</dbReference>
<dbReference type="SUPFAM" id="SSF143034">
    <property type="entry name" value="L35p-like"/>
    <property type="match status" value="1"/>
</dbReference>
<evidence type="ECO:0000256" key="4">
    <source>
        <dbReference type="ARBA" id="ARBA00071664"/>
    </source>
</evidence>
<sequence length="72" mass="8150">MPKLKSHKGLLKRVKITAKGKVKWRKPFKGHLNSHMSGDKLRKLRGTALATKGDIKRLKIMLHRPLKAGDAE</sequence>
<evidence type="ECO:0000256" key="2">
    <source>
        <dbReference type="ARBA" id="ARBA00022980"/>
    </source>
</evidence>
<dbReference type="Proteomes" id="UP000317369">
    <property type="component" value="Chromosome"/>
</dbReference>
<comment type="similarity">
    <text evidence="1 5 6">Belongs to the bacterial ribosomal protein bL35 family.</text>
</comment>
<evidence type="ECO:0000256" key="1">
    <source>
        <dbReference type="ARBA" id="ARBA00006598"/>
    </source>
</evidence>
<evidence type="ECO:0000313" key="8">
    <source>
        <dbReference type="Proteomes" id="UP000317369"/>
    </source>
</evidence>
<dbReference type="AlphaFoldDB" id="A0A517YQR9"/>